<accession>A0A8H5FS88</accession>
<organism evidence="1 2">
    <name type="scientific">Leucocoprinus leucothites</name>
    <dbReference type="NCBI Taxonomy" id="201217"/>
    <lineage>
        <taxon>Eukaryota</taxon>
        <taxon>Fungi</taxon>
        <taxon>Dikarya</taxon>
        <taxon>Basidiomycota</taxon>
        <taxon>Agaricomycotina</taxon>
        <taxon>Agaricomycetes</taxon>
        <taxon>Agaricomycetidae</taxon>
        <taxon>Agaricales</taxon>
        <taxon>Agaricineae</taxon>
        <taxon>Agaricaceae</taxon>
        <taxon>Leucocoprinus</taxon>
    </lineage>
</organism>
<evidence type="ECO:0000313" key="2">
    <source>
        <dbReference type="Proteomes" id="UP000559027"/>
    </source>
</evidence>
<keyword evidence="2" id="KW-1185">Reference proteome</keyword>
<dbReference type="Proteomes" id="UP000559027">
    <property type="component" value="Unassembled WGS sequence"/>
</dbReference>
<dbReference type="Gene3D" id="3.40.50.300">
    <property type="entry name" value="P-loop containing nucleotide triphosphate hydrolases"/>
    <property type="match status" value="1"/>
</dbReference>
<comment type="caution">
    <text evidence="1">The sequence shown here is derived from an EMBL/GenBank/DDBJ whole genome shotgun (WGS) entry which is preliminary data.</text>
</comment>
<dbReference type="AlphaFoldDB" id="A0A8H5FS88"/>
<protein>
    <submittedName>
        <fullName evidence="1">Uncharacterized protein</fullName>
    </submittedName>
</protein>
<gene>
    <name evidence="1" type="ORF">D9756_010556</name>
</gene>
<dbReference type="InterPro" id="IPR027417">
    <property type="entry name" value="P-loop_NTPase"/>
</dbReference>
<proteinExistence type="predicted"/>
<name>A0A8H5FS88_9AGAR</name>
<reference evidence="1 2" key="1">
    <citation type="journal article" date="2020" name="ISME J.">
        <title>Uncovering the hidden diversity of litter-decomposition mechanisms in mushroom-forming fungi.</title>
        <authorList>
            <person name="Floudas D."/>
            <person name="Bentzer J."/>
            <person name="Ahren D."/>
            <person name="Johansson T."/>
            <person name="Persson P."/>
            <person name="Tunlid A."/>
        </authorList>
    </citation>
    <scope>NUCLEOTIDE SEQUENCE [LARGE SCALE GENOMIC DNA]</scope>
    <source>
        <strain evidence="1 2">CBS 146.42</strain>
    </source>
</reference>
<dbReference type="EMBL" id="JAACJO010000029">
    <property type="protein sequence ID" value="KAF5346858.1"/>
    <property type="molecule type" value="Genomic_DNA"/>
</dbReference>
<evidence type="ECO:0000313" key="1">
    <source>
        <dbReference type="EMBL" id="KAF5346858.1"/>
    </source>
</evidence>
<sequence>MAYRLSTIQDAHKISFAEHGQMSKAGTHSALPFLRGDYHDYVELYTLDRTTGVRYHTSSTVYSLSSLLSLAFTS</sequence>